<reference evidence="5 6" key="2">
    <citation type="submission" date="2019-09" db="EMBL/GenBank/DDBJ databases">
        <authorList>
            <person name="Jin C."/>
        </authorList>
    </citation>
    <scope>NUCLEOTIDE SEQUENCE [LARGE SCALE GENOMIC DNA]</scope>
    <source>
        <strain evidence="5 6">AN110305</strain>
    </source>
</reference>
<dbReference type="Proteomes" id="UP000323454">
    <property type="component" value="Unassembled WGS sequence"/>
</dbReference>
<dbReference type="AlphaFoldDB" id="A0A5B2WR05"/>
<proteinExistence type="predicted"/>
<dbReference type="EMBL" id="VUOB01000064">
    <property type="protein sequence ID" value="KAA2253935.1"/>
    <property type="molecule type" value="Genomic_DNA"/>
</dbReference>
<dbReference type="GO" id="GO:0008483">
    <property type="term" value="F:transaminase activity"/>
    <property type="evidence" value="ECO:0007669"/>
    <property type="project" value="UniProtKB-KW"/>
</dbReference>
<dbReference type="InterPro" id="IPR015424">
    <property type="entry name" value="PyrdxlP-dep_Trfase"/>
</dbReference>
<dbReference type="Gene3D" id="3.90.1150.10">
    <property type="entry name" value="Aspartate Aminotransferase, domain 1"/>
    <property type="match status" value="1"/>
</dbReference>
<comment type="cofactor">
    <cofactor evidence="1">
        <name>pyridoxal 5'-phosphate</name>
        <dbReference type="ChEBI" id="CHEBI:597326"/>
    </cofactor>
</comment>
<evidence type="ECO:0000256" key="3">
    <source>
        <dbReference type="SAM" id="MobiDB-lite"/>
    </source>
</evidence>
<dbReference type="InterPro" id="IPR000192">
    <property type="entry name" value="Aminotrans_V_dom"/>
</dbReference>
<name>A0A5B2WR05_9PSEU</name>
<evidence type="ECO:0000313" key="5">
    <source>
        <dbReference type="EMBL" id="KAA2253935.1"/>
    </source>
</evidence>
<organism evidence="5 6">
    <name type="scientific">Solihabitans fulvus</name>
    <dbReference type="NCBI Taxonomy" id="1892852"/>
    <lineage>
        <taxon>Bacteria</taxon>
        <taxon>Bacillati</taxon>
        <taxon>Actinomycetota</taxon>
        <taxon>Actinomycetes</taxon>
        <taxon>Pseudonocardiales</taxon>
        <taxon>Pseudonocardiaceae</taxon>
        <taxon>Solihabitans</taxon>
    </lineage>
</organism>
<dbReference type="InterPro" id="IPR015421">
    <property type="entry name" value="PyrdxlP-dep_Trfase_major"/>
</dbReference>
<dbReference type="Pfam" id="PF00266">
    <property type="entry name" value="Aminotran_5"/>
    <property type="match status" value="1"/>
</dbReference>
<feature type="region of interest" description="Disordered" evidence="3">
    <location>
        <begin position="1"/>
        <end position="23"/>
    </location>
</feature>
<keyword evidence="5" id="KW-0032">Aminotransferase</keyword>
<sequence length="466" mass="49628">MSSSVVNHPAPVNAGRDSGREPQYDALPTLVSAGLRVPLVSGESVPYANFDYAASTPCLDTVWHAVQELVPWYASVHRGAGFASQVCTELYEQAREVVRRFVGAPADATTVFTRNTTDAMNLLARTLPKGTTVWCFDSDHHAAVLPWRDSRTRRVALPSSPAEAVALLDEALTGREDGPGLVVITAASNVTGELWPVAELAEVAHRHGVRCVLDAAQLAAHGQLRAEEWGVDWIVLSGHKLYAPFGAGALVGRRDWLEAAEPYLVGGGATRLVSDGGDHLDVDWSAGPGRHEAGSPNVVGVHALSVACQSLPPATLARIAEHEQAMVARVRHGLGAIPGVRLLSMWHPENPRVGVVSFAVDGADLAFVATALSAEHGIGVRDGMFCAHIGTGTILRRCGSEQTGRALRASIGLGTTGEHVDRLLHAVDTLARHSPRWNYRLADGRWAPDPDPRPVPAGLRPMALLD</sequence>
<feature type="region of interest" description="Disordered" evidence="3">
    <location>
        <begin position="444"/>
        <end position="466"/>
    </location>
</feature>
<reference evidence="5 6" key="1">
    <citation type="submission" date="2019-09" db="EMBL/GenBank/DDBJ databases">
        <title>Goodfellowia gen. nov., a new genus of the Pseudonocardineae related to Actinoalloteichus, containing Goodfellowia coeruleoviolacea gen. nov., comb. nov. gen. nov., comb. nov.</title>
        <authorList>
            <person name="Labeda D."/>
        </authorList>
    </citation>
    <scope>NUCLEOTIDE SEQUENCE [LARGE SCALE GENOMIC DNA]</scope>
    <source>
        <strain evidence="5 6">AN110305</strain>
    </source>
</reference>
<dbReference type="PANTHER" id="PTHR43586">
    <property type="entry name" value="CYSTEINE DESULFURASE"/>
    <property type="match status" value="1"/>
</dbReference>
<accession>A0A5B2WR05</accession>
<evidence type="ECO:0000256" key="1">
    <source>
        <dbReference type="ARBA" id="ARBA00001933"/>
    </source>
</evidence>
<gene>
    <name evidence="5" type="ORF">F0L68_32250</name>
</gene>
<evidence type="ECO:0000259" key="4">
    <source>
        <dbReference type="Pfam" id="PF00266"/>
    </source>
</evidence>
<evidence type="ECO:0000313" key="6">
    <source>
        <dbReference type="Proteomes" id="UP000323454"/>
    </source>
</evidence>
<keyword evidence="5" id="KW-0808">Transferase</keyword>
<protein>
    <submittedName>
        <fullName evidence="5">Aminotransferase class V-fold PLP-dependent enzyme</fullName>
    </submittedName>
</protein>
<dbReference type="SUPFAM" id="SSF53383">
    <property type="entry name" value="PLP-dependent transferases"/>
    <property type="match status" value="1"/>
</dbReference>
<dbReference type="PANTHER" id="PTHR43586:SF8">
    <property type="entry name" value="CYSTEINE DESULFURASE 1, CHLOROPLASTIC"/>
    <property type="match status" value="1"/>
</dbReference>
<dbReference type="OrthoDB" id="9804366at2"/>
<feature type="domain" description="Aminotransferase class V" evidence="4">
    <location>
        <begin position="49"/>
        <end position="423"/>
    </location>
</feature>
<keyword evidence="2" id="KW-0663">Pyridoxal phosphate</keyword>
<dbReference type="Gene3D" id="3.40.640.10">
    <property type="entry name" value="Type I PLP-dependent aspartate aminotransferase-like (Major domain)"/>
    <property type="match status" value="1"/>
</dbReference>
<dbReference type="InterPro" id="IPR015422">
    <property type="entry name" value="PyrdxlP-dep_Trfase_small"/>
</dbReference>
<evidence type="ECO:0000256" key="2">
    <source>
        <dbReference type="ARBA" id="ARBA00022898"/>
    </source>
</evidence>
<dbReference type="RefSeq" id="WP_149853629.1">
    <property type="nucleotide sequence ID" value="NZ_VUOB01000064.1"/>
</dbReference>
<keyword evidence="6" id="KW-1185">Reference proteome</keyword>
<comment type="caution">
    <text evidence="5">The sequence shown here is derived from an EMBL/GenBank/DDBJ whole genome shotgun (WGS) entry which is preliminary data.</text>
</comment>